<keyword evidence="6" id="KW-0228">DNA excision</keyword>
<keyword evidence="4" id="KW-0547">Nucleotide-binding</keyword>
<evidence type="ECO:0000256" key="7">
    <source>
        <dbReference type="ARBA" id="ARBA00022840"/>
    </source>
</evidence>
<evidence type="ECO:0000256" key="4">
    <source>
        <dbReference type="ARBA" id="ARBA00022741"/>
    </source>
</evidence>
<comment type="similarity">
    <text evidence="11">Belongs to the ABC transporter superfamily. UvrA family.</text>
</comment>
<organism evidence="14 15">
    <name type="scientific">Nocardia rhizosphaerihabitans</name>
    <dbReference type="NCBI Taxonomy" id="1691570"/>
    <lineage>
        <taxon>Bacteria</taxon>
        <taxon>Bacillati</taxon>
        <taxon>Actinomycetota</taxon>
        <taxon>Actinomycetes</taxon>
        <taxon>Mycobacteriales</taxon>
        <taxon>Nocardiaceae</taxon>
        <taxon>Nocardia</taxon>
    </lineage>
</organism>
<evidence type="ECO:0000256" key="2">
    <source>
        <dbReference type="ARBA" id="ARBA00022490"/>
    </source>
</evidence>
<gene>
    <name evidence="14" type="ORF">GCM10011610_31910</name>
</gene>
<evidence type="ECO:0000256" key="6">
    <source>
        <dbReference type="ARBA" id="ARBA00022769"/>
    </source>
</evidence>
<dbReference type="EMBL" id="BMNE01000003">
    <property type="protein sequence ID" value="GGN81468.1"/>
    <property type="molecule type" value="Genomic_DNA"/>
</dbReference>
<evidence type="ECO:0000256" key="9">
    <source>
        <dbReference type="ARBA" id="ARBA00023125"/>
    </source>
</evidence>
<evidence type="ECO:0000256" key="8">
    <source>
        <dbReference type="ARBA" id="ARBA00022881"/>
    </source>
</evidence>
<evidence type="ECO:0000256" key="11">
    <source>
        <dbReference type="ARBA" id="ARBA00038000"/>
    </source>
</evidence>
<dbReference type="Gene3D" id="3.40.50.300">
    <property type="entry name" value="P-loop containing nucleotide triphosphate hydrolases"/>
    <property type="match status" value="1"/>
</dbReference>
<keyword evidence="2" id="KW-0963">Cytoplasm</keyword>
<dbReference type="InterPro" id="IPR027417">
    <property type="entry name" value="P-loop_NTPase"/>
</dbReference>
<evidence type="ECO:0000256" key="12">
    <source>
        <dbReference type="ARBA" id="ARBA00039316"/>
    </source>
</evidence>
<proteinExistence type="inferred from homology"/>
<sequence length="60" mass="6320">MCLIVVEHDMTVVAQADHVVDMGPGGGAQGGRIVAQGTPEQVATDTISRTAPYLRDRVKT</sequence>
<dbReference type="PANTHER" id="PTHR43152">
    <property type="entry name" value="UVRABC SYSTEM PROTEIN A"/>
    <property type="match status" value="1"/>
</dbReference>
<comment type="subcellular location">
    <subcellularLocation>
        <location evidence="1">Cytoplasm</location>
    </subcellularLocation>
</comment>
<dbReference type="Proteomes" id="UP000658127">
    <property type="component" value="Unassembled WGS sequence"/>
</dbReference>
<keyword evidence="5" id="KW-0227">DNA damage</keyword>
<evidence type="ECO:0000313" key="15">
    <source>
        <dbReference type="Proteomes" id="UP000658127"/>
    </source>
</evidence>
<evidence type="ECO:0000313" key="14">
    <source>
        <dbReference type="EMBL" id="GGN81468.1"/>
    </source>
</evidence>
<keyword evidence="10" id="KW-0234">DNA repair</keyword>
<keyword evidence="3" id="KW-0677">Repeat</keyword>
<comment type="caution">
    <text evidence="14">The sequence shown here is derived from an EMBL/GenBank/DDBJ whole genome shotgun (WGS) entry which is preliminary data.</text>
</comment>
<evidence type="ECO:0000256" key="5">
    <source>
        <dbReference type="ARBA" id="ARBA00022763"/>
    </source>
</evidence>
<evidence type="ECO:0000256" key="1">
    <source>
        <dbReference type="ARBA" id="ARBA00004496"/>
    </source>
</evidence>
<evidence type="ECO:0000256" key="3">
    <source>
        <dbReference type="ARBA" id="ARBA00022737"/>
    </source>
</evidence>
<protein>
    <recommendedName>
        <fullName evidence="12">UvrABC system protein A</fullName>
    </recommendedName>
    <alternativeName>
        <fullName evidence="13">Excinuclease ABC subunit A</fullName>
    </alternativeName>
</protein>
<keyword evidence="9" id="KW-0238">DNA-binding</keyword>
<evidence type="ECO:0000256" key="13">
    <source>
        <dbReference type="ARBA" id="ARBA00042156"/>
    </source>
</evidence>
<evidence type="ECO:0000256" key="10">
    <source>
        <dbReference type="ARBA" id="ARBA00023204"/>
    </source>
</evidence>
<dbReference type="PANTHER" id="PTHR43152:SF1">
    <property type="entry name" value="UVRA PROTEIN"/>
    <property type="match status" value="1"/>
</dbReference>
<accession>A0ABQ2KH45</accession>
<keyword evidence="7" id="KW-0067">ATP-binding</keyword>
<reference evidence="15" key="1">
    <citation type="journal article" date="2019" name="Int. J. Syst. Evol. Microbiol.">
        <title>The Global Catalogue of Microorganisms (GCM) 10K type strain sequencing project: providing services to taxonomists for standard genome sequencing and annotation.</title>
        <authorList>
            <consortium name="The Broad Institute Genomics Platform"/>
            <consortium name="The Broad Institute Genome Sequencing Center for Infectious Disease"/>
            <person name="Wu L."/>
            <person name="Ma J."/>
        </authorList>
    </citation>
    <scope>NUCLEOTIDE SEQUENCE [LARGE SCALE GENOMIC DNA]</scope>
    <source>
        <strain evidence="15">CGMCC 4.7329</strain>
    </source>
</reference>
<dbReference type="SUPFAM" id="SSF52540">
    <property type="entry name" value="P-loop containing nucleoside triphosphate hydrolases"/>
    <property type="match status" value="1"/>
</dbReference>
<name>A0ABQ2KH45_9NOCA</name>
<keyword evidence="15" id="KW-1185">Reference proteome</keyword>
<keyword evidence="8" id="KW-0267">Excision nuclease</keyword>